<proteinExistence type="predicted"/>
<organism evidence="3 4">
    <name type="scientific">Plectonema radiosum NIES-515</name>
    <dbReference type="NCBI Taxonomy" id="2986073"/>
    <lineage>
        <taxon>Bacteria</taxon>
        <taxon>Bacillati</taxon>
        <taxon>Cyanobacteriota</taxon>
        <taxon>Cyanophyceae</taxon>
        <taxon>Oscillatoriophycideae</taxon>
        <taxon>Oscillatoriales</taxon>
        <taxon>Microcoleaceae</taxon>
        <taxon>Plectonema</taxon>
    </lineage>
</organism>
<evidence type="ECO:0000313" key="3">
    <source>
        <dbReference type="EMBL" id="MCV3213435.1"/>
    </source>
</evidence>
<dbReference type="Gene3D" id="3.40.50.1460">
    <property type="match status" value="1"/>
</dbReference>
<keyword evidence="1" id="KW-0472">Membrane</keyword>
<comment type="caution">
    <text evidence="3">The sequence shown here is derived from an EMBL/GenBank/DDBJ whole genome shotgun (WGS) entry which is preliminary data.</text>
</comment>
<keyword evidence="1" id="KW-0812">Transmembrane</keyword>
<dbReference type="Pfam" id="PF00656">
    <property type="entry name" value="Peptidase_C14"/>
    <property type="match status" value="1"/>
</dbReference>
<accession>A0ABT3AXI0</accession>
<name>A0ABT3AXI0_9CYAN</name>
<keyword evidence="4" id="KW-1185">Reference proteome</keyword>
<evidence type="ECO:0000259" key="2">
    <source>
        <dbReference type="Pfam" id="PF00656"/>
    </source>
</evidence>
<feature type="transmembrane region" description="Helical" evidence="1">
    <location>
        <begin position="362"/>
        <end position="381"/>
    </location>
</feature>
<keyword evidence="1" id="KW-1133">Transmembrane helix</keyword>
<evidence type="ECO:0000256" key="1">
    <source>
        <dbReference type="SAM" id="Phobius"/>
    </source>
</evidence>
<reference evidence="3 4" key="1">
    <citation type="submission" date="2022-10" db="EMBL/GenBank/DDBJ databases">
        <title>Identification of biosynthetic pathway for the production of the potent trypsin inhibitor radiosumin.</title>
        <authorList>
            <person name="Fewer D.P."/>
            <person name="Delbaje E."/>
            <person name="Ouyang X."/>
            <person name="Agostino P.D."/>
            <person name="Wahlsten M."/>
            <person name="Jokela J."/>
            <person name="Permi P."/>
            <person name="Haapaniemi E."/>
            <person name="Koistinen H."/>
        </authorList>
    </citation>
    <scope>NUCLEOTIDE SEQUENCE [LARGE SCALE GENOMIC DNA]</scope>
    <source>
        <strain evidence="3 4">NIES-515</strain>
    </source>
</reference>
<dbReference type="SUPFAM" id="SSF52129">
    <property type="entry name" value="Caspase-like"/>
    <property type="match status" value="1"/>
</dbReference>
<protein>
    <submittedName>
        <fullName evidence="3">Caspase family protein</fullName>
    </submittedName>
</protein>
<gene>
    <name evidence="3" type="ORF">OGM63_07825</name>
</gene>
<feature type="domain" description="Peptidase C14 caspase" evidence="2">
    <location>
        <begin position="4"/>
        <end position="206"/>
    </location>
</feature>
<evidence type="ECO:0000313" key="4">
    <source>
        <dbReference type="Proteomes" id="UP001526143"/>
    </source>
</evidence>
<sequence>MANHWAIAIGINQYQFFQPLGCAQADAEAVLDFFVTQAGFSSQQCLLMTDTSAAIGNRSTYPSKENILVLLEDLVAHFWQPQDYVWLFFSGYGVNYNGNDYLMPVEGNPAQVLQTGIQVRSLMQSLQFANLNLVLVFDINRTFGTQGNATVGKETLDLAQELQIATILSCQSEQFSYESNELGHGIFTEALLAALHSGHGSSLTELKSYLSLRTPEFSQHYWRPTQNPVVIIPSKPQQILPYQTQRSNSDEASIFPTEEIFAVAVAASSLQESFPKVTSAQLQQVPLEPVTWGEAPTISSISRSFGGGQATEEDISTLDSLPTTTGRRFIPSPEPYVSQLSASNTTNFPQKRTRYARLWKQLVLWGVGTTMVLTSIVLICVRNKPGFRFTEILPKAPTTATSDINVGKTPTVRSISETIAPVTPKNQPNSQTAFISKSLQRNQAVLDLAKKSLRQTQASDLRMAIITARKIKAGEPLYDQAQENIKIWSQLILDLAEGRAKQKQYGSAIAAAVLITKSEPFYPKAQAAITQWRLEAKQYVSNTTLLDAANGLIQPGQASTYNRAIEVAKKVSPGQPGFDEAQKSMNKWSKIILSLAKKRAARGEFKAAIQTALLVPEVTAPYEEAQTAIQKWQKK</sequence>
<dbReference type="EMBL" id="JAOWRF010000114">
    <property type="protein sequence ID" value="MCV3213435.1"/>
    <property type="molecule type" value="Genomic_DNA"/>
</dbReference>
<dbReference type="InterPro" id="IPR029030">
    <property type="entry name" value="Caspase-like_dom_sf"/>
</dbReference>
<dbReference type="RefSeq" id="WP_263744947.1">
    <property type="nucleotide sequence ID" value="NZ_JAOWRF010000114.1"/>
</dbReference>
<dbReference type="Proteomes" id="UP001526143">
    <property type="component" value="Unassembled WGS sequence"/>
</dbReference>
<dbReference type="InterPro" id="IPR011600">
    <property type="entry name" value="Pept_C14_caspase"/>
</dbReference>